<dbReference type="FunFam" id="2.60.40.420:FF:000065">
    <property type="entry name" value="Fibrocystin-L"/>
    <property type="match status" value="1"/>
</dbReference>
<protein>
    <recommendedName>
        <fullName evidence="12">Fibrocystin-L</fullName>
    </recommendedName>
    <alternativeName>
        <fullName evidence="13">Polycystic kidney and hepatic disease 1-like protein 1</fullName>
    </alternativeName>
</protein>
<dbReference type="FunFam" id="2.60.40.10:FF:001292">
    <property type="entry name" value="PKHD1 like 1"/>
    <property type="match status" value="1"/>
</dbReference>
<dbReference type="SUPFAM" id="SSF81296">
    <property type="entry name" value="E set domains"/>
    <property type="match status" value="13"/>
</dbReference>
<feature type="non-terminal residue" evidence="16">
    <location>
        <position position="1"/>
    </location>
</feature>
<dbReference type="GO" id="GO:0060171">
    <property type="term" value="C:stereocilium membrane"/>
    <property type="evidence" value="ECO:0007669"/>
    <property type="project" value="UniProtKB-SubCell"/>
</dbReference>
<feature type="domain" description="G8" evidence="14">
    <location>
        <begin position="3072"/>
        <end position="3210"/>
    </location>
</feature>
<evidence type="ECO:0000256" key="5">
    <source>
        <dbReference type="ARBA" id="ARBA00022729"/>
    </source>
</evidence>
<keyword evidence="9" id="KW-0325">Glycoprotein</keyword>
<keyword evidence="7" id="KW-1133">Transmembrane helix</keyword>
<dbReference type="Gene3D" id="2.60.120.1560">
    <property type="match status" value="1"/>
</dbReference>
<gene>
    <name evidence="16" type="ORF">U0070_003593</name>
</gene>
<dbReference type="SUPFAM" id="SSF49503">
    <property type="entry name" value="Cupredoxins"/>
    <property type="match status" value="1"/>
</dbReference>
<evidence type="ECO:0000256" key="2">
    <source>
        <dbReference type="ARBA" id="ARBA00004289"/>
    </source>
</evidence>
<evidence type="ECO:0000313" key="17">
    <source>
        <dbReference type="Proteomes" id="UP001488838"/>
    </source>
</evidence>
<dbReference type="InterPro" id="IPR012334">
    <property type="entry name" value="Pectin_lyas_fold"/>
</dbReference>
<evidence type="ECO:0000256" key="1">
    <source>
        <dbReference type="ARBA" id="ARBA00004167"/>
    </source>
</evidence>
<dbReference type="SUPFAM" id="SSF51126">
    <property type="entry name" value="Pectin lyase-like"/>
    <property type="match status" value="1"/>
</dbReference>
<dbReference type="SMART" id="SM00710">
    <property type="entry name" value="PbH1"/>
    <property type="match status" value="9"/>
</dbReference>
<dbReference type="FunFam" id="2.60.40.10:FF:001165">
    <property type="entry name" value="PKHD1 like 1"/>
    <property type="match status" value="1"/>
</dbReference>
<dbReference type="InterPro" id="IPR002909">
    <property type="entry name" value="IPT_dom"/>
</dbReference>
<evidence type="ECO:0000313" key="16">
    <source>
        <dbReference type="EMBL" id="KAK7820182.1"/>
    </source>
</evidence>
<evidence type="ECO:0000256" key="11">
    <source>
        <dbReference type="ARBA" id="ARBA00057100"/>
    </source>
</evidence>
<dbReference type="InterPro" id="IPR013783">
    <property type="entry name" value="Ig-like_fold"/>
</dbReference>
<evidence type="ECO:0000256" key="12">
    <source>
        <dbReference type="ARBA" id="ARBA00073942"/>
    </source>
</evidence>
<dbReference type="SMART" id="SM00758">
    <property type="entry name" value="PA14"/>
    <property type="match status" value="1"/>
</dbReference>
<dbReference type="EMBL" id="JBBHLL010000074">
    <property type="protein sequence ID" value="KAK7820182.1"/>
    <property type="molecule type" value="Genomic_DNA"/>
</dbReference>
<feature type="domain" description="PA14" evidence="15">
    <location>
        <begin position="357"/>
        <end position="512"/>
    </location>
</feature>
<feature type="domain" description="G8" evidence="14">
    <location>
        <begin position="2220"/>
        <end position="2340"/>
    </location>
</feature>
<evidence type="ECO:0000259" key="14">
    <source>
        <dbReference type="PROSITE" id="PS51484"/>
    </source>
</evidence>
<dbReference type="SMART" id="SM01225">
    <property type="entry name" value="G8"/>
    <property type="match status" value="2"/>
</dbReference>
<keyword evidence="3" id="KW-1003">Cell membrane</keyword>
<dbReference type="PROSITE" id="PS51484">
    <property type="entry name" value="G8"/>
    <property type="match status" value="2"/>
</dbReference>
<dbReference type="SUPFAM" id="SSF56988">
    <property type="entry name" value="Anthrax protective antigen"/>
    <property type="match status" value="1"/>
</dbReference>
<organism evidence="16 17">
    <name type="scientific">Myodes glareolus</name>
    <name type="common">Bank vole</name>
    <name type="synonym">Clethrionomys glareolus</name>
    <dbReference type="NCBI Taxonomy" id="447135"/>
    <lineage>
        <taxon>Eukaryota</taxon>
        <taxon>Metazoa</taxon>
        <taxon>Chordata</taxon>
        <taxon>Craniata</taxon>
        <taxon>Vertebrata</taxon>
        <taxon>Euteleostomi</taxon>
        <taxon>Mammalia</taxon>
        <taxon>Eutheria</taxon>
        <taxon>Euarchontoglires</taxon>
        <taxon>Glires</taxon>
        <taxon>Rodentia</taxon>
        <taxon>Myomorpha</taxon>
        <taxon>Muroidea</taxon>
        <taxon>Cricetidae</taxon>
        <taxon>Arvicolinae</taxon>
        <taxon>Myodes</taxon>
    </lineage>
</organism>
<dbReference type="PANTHER" id="PTHR46769:SF3">
    <property type="entry name" value="FIBROCYSTIN-L"/>
    <property type="match status" value="1"/>
</dbReference>
<keyword evidence="8" id="KW-0472">Membrane</keyword>
<dbReference type="Gene3D" id="2.160.20.10">
    <property type="entry name" value="Single-stranded right-handed beta-helix, Pectin lyase-like"/>
    <property type="match status" value="1"/>
</dbReference>
<dbReference type="FunFam" id="2.60.40.10:FF:001552">
    <property type="entry name" value="PKHD1 like 1"/>
    <property type="match status" value="1"/>
</dbReference>
<keyword evidence="6" id="KW-0677">Repeat</keyword>
<dbReference type="FunFam" id="2.60.40.10:FF:000857">
    <property type="entry name" value="PKHD1 like 1"/>
    <property type="match status" value="1"/>
</dbReference>
<dbReference type="CDD" id="cd00603">
    <property type="entry name" value="IPT_PCSR"/>
    <property type="match status" value="13"/>
</dbReference>
<keyword evidence="17" id="KW-1185">Reference proteome</keyword>
<comment type="subcellular location">
    <subcellularLocation>
        <location evidence="2">Cell projection</location>
        <location evidence="2">Stereocilium membrane</location>
    </subcellularLocation>
    <subcellularLocation>
        <location evidence="1">Membrane</location>
        <topology evidence="1">Single-pass membrane protein</topology>
    </subcellularLocation>
</comment>
<evidence type="ECO:0000256" key="6">
    <source>
        <dbReference type="ARBA" id="ARBA00022737"/>
    </source>
</evidence>
<dbReference type="SMART" id="SM00429">
    <property type="entry name" value="IPT"/>
    <property type="match status" value="10"/>
</dbReference>
<dbReference type="InterPro" id="IPR014756">
    <property type="entry name" value="Ig_E-set"/>
</dbReference>
<dbReference type="InterPro" id="IPR008972">
    <property type="entry name" value="Cupredoxin"/>
</dbReference>
<dbReference type="Proteomes" id="UP001488838">
    <property type="component" value="Unassembled WGS sequence"/>
</dbReference>
<dbReference type="Pfam" id="PF01833">
    <property type="entry name" value="TIG"/>
    <property type="match status" value="13"/>
</dbReference>
<evidence type="ECO:0000256" key="8">
    <source>
        <dbReference type="ARBA" id="ARBA00023136"/>
    </source>
</evidence>
<dbReference type="Pfam" id="PF24606">
    <property type="entry name" value="CEMIP_beta-hel"/>
    <property type="match status" value="2"/>
</dbReference>
<dbReference type="PANTHER" id="PTHR46769">
    <property type="entry name" value="POLYCYSTIC KIDNEY AND HEPATIC DISEASE 1 (AUTOSOMAL RECESSIVE)-LIKE 1"/>
    <property type="match status" value="1"/>
</dbReference>
<dbReference type="InterPro" id="IPR037524">
    <property type="entry name" value="PA14/GLEYA"/>
</dbReference>
<dbReference type="FunFam" id="2.60.40.10:FF:001332">
    <property type="entry name" value="PKHD1 like 1"/>
    <property type="match status" value="1"/>
</dbReference>
<dbReference type="FunFam" id="2.60.40.10:FF:001220">
    <property type="entry name" value="PKHD1 like 1"/>
    <property type="match status" value="1"/>
</dbReference>
<dbReference type="FunFam" id="2.60.40.10:FF:000616">
    <property type="entry name" value="PKHD1 like 1"/>
    <property type="match status" value="2"/>
</dbReference>
<evidence type="ECO:0000256" key="10">
    <source>
        <dbReference type="ARBA" id="ARBA00023273"/>
    </source>
</evidence>
<accession>A0AAW0J0E7</accession>
<sequence>HSGQAGGGAGRSCVGQVLGFWGESRAPEQRLEPSFSAGGCCEPAAGADFAASIGLAMGHLWLSGTWFLFGLFRCAADASKDGSDTIPRVTEVTPKYGSINGATRLTIKGEGFSQANQFNYGADSTEWGNHVQLVSSFQSITCDVEKDSSHATQITCYTRAMPEDTYTVRVSVDGVPIAENNTCKGLASSRACSFSVRTLIIIQGRLFTDVYGSNIALSSNGRNVRILRYGLKLNHPSGDIGSVTCKTTGTYIGHHNVSFILDSDYGRSFPEKMTYFVSSLNKISMFQTYAEVTTISPSKGSTQGGTVLTIHGRFFDQTDLPVRVLIGGQACDILNVTENSIHCKTPPKPKILKTLYPGGRGLKIEVWNNSRPVHLEEILEYNEHTPGYMGASWTDSASYVWPMEQDTFVARISGFLVPPDSDVYRFYIKGDDRYAIYFSQTGNPEDKVKIAHHSANANSYFSSSTQSSDELHLQKGKAYYIEILLQEYRLSAFVDVGLYQHKSVFTEQQTGDAVNEEQVIKSQSTIIPEVQIITLENWETTNVTNEVQQVVVTSPCAGTNSCSRSQYRFIYNMEKTVWLPADASDFMLQLALNDLWSIKPDSVQVTSKKDLQTCIYTITFVSARVYTMISCIFPVLISFMLMKLQIQPIWLQLNVTFRCMGVMLTISFKFCLVPHAGDFDLLGYEVFEGNNVTLDITEQTRGKPNLETFTLNWDGIASKPLAPESSEAEAAVEEMVSAKCPPEISHLEEGYLVKYFRDYETDFELDHINRGQRTAETDAYCGRYSLKNPAVLFDSADVKPNKLPYGDILLFPHNQFCFAYKGSLANHIGLKFKYQDSGKIFRSADMQFEYDFSSGNKWTYTCIDLLEFLQTKYVGTSFSLQRISLQKSSEYQSVYVDAVYIGQTPTVSALGEMPKRRPPALANKGIFLKHFQVNKTKINGPTTAIQYSVTMTSYNCSHNIPMVAVSFGQVITNETKNESVYRGNNWPGEAKIRIQKIREASPPISGSFDIHAYGHTLKGIPAAVSASDLQFALQSLEETGQVSVTREGTCAGYSWTIKWKSPGGKQPLLQINDSNITGEKANVTVTTIKEGGLFRHRIPGDMLRTPNQQPQVEVYVNGIPTKCSGDCGFTWDPMTTPIVLTVTPSEGSYAESTILTVAGSGFSPTSAVTVSVGSTSCSLLSVDENEIQCQILNGSAGHVPVAVSFADVGLAQNLDDEGSHFVYRSQISHVWPDSGSLAGGTLLTVSGSGFSENSTVLVGNETCNVIEGDSNRITCRTSKRLEGTVDISVMTNGIQATVKDGFSYNCLQTPGYNFGNELAQNMVYVGGKACQVLHSNFTDITCLLPKLPPGKHDIHVKVRNWGLATTRNKLNASIRYVLEVIHMSPHRGSLYGGTELTIMGLGFSMIPTENSILLGPFPCNITSSSENVIKCTLHSTGTHGLGYAWSPPILNVTVGDTVVWHWRAHPFLRSIGYRVFSVSSPGSVTYDGTGFTNGRQRSASGSFSYQFTSPGIHYYSSGYVDETHSISLQGVINVLPAESRHVPLRVFVGRTEATYAAAGPENLHLASTAAGCLATEPLCGLNDTRIKNTDQLLFEFSHCVSPSISNITPSTGTVNELITISGHGFSLLACANKVTIGSYPCVVEESSENSIMCHIDPQNSMDVGIREIVTLTVYNLGTAINTVPNEFDRRFVLLPNIDMVLPSAGSTTGMTRVTIHGSGFGASFASVDVSMGDFPCKVLTVTYTAIECETSPAPQQLVPVDLLIHGVPSRCQGNCSFSYQEKLAPYVTGIFPNSIKGSGNLLIEGEGLGTLLEDVSIFIGSQQFRVIEVNENNITVSMTPLPAGLHSLHVVVGSKGLALGNLTVSSPAVASVSPTTGSIAGGTTLAITGNGFSPGNTTVTIGNNPCQIVFTNSSEVYCSTPAGRAGTASLKISVNAVAYPPLSFTYTMEDTPFLKRIIPNRGPPGTEVEITGSNLGFDISDVTVIIKDTACNVTAVNDTVLQCIVGEHAGGVFPVAMLHKTKGSALSSVEFEYPLYIQNIYPRQGSFGGGQTMTVTGTGFDPQNSAVLVCDSKCAVDKLGSDSTTLLCETPLNNGSGPEQACGVSVVNGKDSTQSTMLFTYTLSLTPLIAEISPRRGSTAGGTRLTVTGSGFSESTQDVHVSIAGDKCEIQHSNRTHIICMTRAHAPSGWAPVHVSIRNIGMAKLENADFLYVDAWSANSSWGGSPPPEEGSLAVITKGQIILLDQSTPILKMLLIQGGTLIFDEADIELQAENILITDGGVLQIGTEASPFQHKAVITLHGHLRSPELPVYGAKTLAVREGTLDLHGLPVPVVWTRLAHTANAGEWTLIVQEAVTWKAGEHIVIASTGHRHSQGENEKRTIAWVSADGRNITLTRPLNYTHLGITVTLPDGTVFEARAEVGLLTRNILIRGSENVEWNDKIPSCPDGFDTGEFATQTCLQGKFGEEIGSDQFGGCIMLHAPLPGADMVTGRIEYVEVFHAGQAFRLGRYPIHWHLLGDLQFKSYVRGCAIHQTYNRAVTIHNTHHLLVERNIIYDIKGGAFFIEDGIEHGNILQYNLAIFVQQSTSLLNDDVTPAAFWVTNPNNTIRHNVAAGGTHFGFWYRMNDHPDGPSYDRNICQKRIPLGEFFNNTVHSQGWFGLWIFEEYFPMQTGSCTSTVPIPAIFNSLTVWNCQKGAEWVHGGALQFHNFLTVNNYEAGIETKRILAPYVGGWGETNGAVIKNAKIVGHLDELGMGSAFCTSKGLVLPFSQGLTVSSVHFMNFDRRDCVALGITTITGVCNDRCGGWSTKFVDIQYFHTPNKAGFRWEHEAVLIDVDGSLTGHRGHTVIPHSSLLDPSHCTQKAAWSIGFPGSVCDASVSFHRVAFNKPSPVSLLEKDVVLSDSFGTSIVPFQKKRLTHMSGWMALIPNANHINWYFRGVEHLTNISYTSTFYGFKEEDYVIISHNFTQNPDMFNVVDMRNGLSNPLSWNTSKNGDWHLEANTSTLYYLVSGRSDLPQSQPTPGTLDPDVKDVIINFTAYCCVLQDCFPVHPPSRKPVPKKRPAAYTLWSNESFWQSSPENNYTVPHPGANVVIPEGSWIVADTDIPPVEKLIIWGVLEIEDRSEVESAAPSYRRVVLNATYISVQGGRLIGGWEDNPFKGELQIVLRGNHSTPEWAFPEGPNQGAKVLGVFGELDLHGLPHSIYKTKLSETAEAGSRILSLVDAVDWQEGEDIVITTTSYDLHQTETRRIAKILHGHKILVLNDSLSYTHLAERQQIPGTGQSYTLAADVGILSRNIKIVGNARISNVEFYHSGQEGFRDSTDPRYAVTFLNLGQIEEHGLSYVRGCAFHHGFSPAIGVFGTDGLDIDDNIIHFTVGEGIRIWGDANRVRGNLVTLSVWPGTYQNRKDLSSTLWHAAIEVNRGTNTVLQNNVVAGFGRVGFRIDGEPCSSQANPMENWFDNEAHGGLYGIYMNEDGLPGCSLIQGFTVWSCWDYGIYFQTTESVHIYNVTLVNNGMAIFPMIYMPPSVSHKISSKTVKIKNSLIVGSSPEFNCSDILSSDNPDVELTSAHRSSRPPSGSTFVGFKDVCSGETNVVFITNPLNEDLQHPIHVKSVQLVDTIEQSKVFIHRPDISKVNPSDCVDMVCDAKRKSFLRDMDGSFLGNSGSVIPQAEYEWDGNSRLGIGDYRIPKAMLTFLNGSRIPVMEKAPHKGIIRDTTCKYIPAWQSYQCSGMEYAMMVIESLDSDTETRRLSPVAIMSNGYVDLINGPQDHGWCAGYTCQRRLSLFHGIVALNKMYEVYFTGTSPQNLRLMLLNVEHNKAVLVGIFFSTLQRLDVYVNNSLQFLPNLGSADPGENYFDRVYQMLYLVVKGTTPVEVHTATVIFVSFQLPAVTEDDFFSSHNLVRNLALFLKISSDKIRVSRIMGASLRRKRSVGRAVELEIGAAPAWFLSNSTTGQMPLSELQDISGSLGQAVILGKISTVLGFNISSMSITSPIPQPSDSGWIKVTAQPVERSAFPVHHLAFVSSLSVVAQPGAAQPGQPFPQQPSVKAVDAEGNCVSVGITSLTLKAVLKDSGNNQVGGLSGNTTIPFSNCWANYTDLTAHRTGKNYKIEFILANAVRVESRTFSLSAQTIPGGGGSSASSGSSHSRASAVGTPIQILTVVTGCLVGRLLLLEVFMAAAFILNTSAGSISSSELEIMLDEKMKSVCA</sequence>
<keyword evidence="4" id="KW-0812">Transmembrane</keyword>
<evidence type="ECO:0000256" key="13">
    <source>
        <dbReference type="ARBA" id="ARBA00078528"/>
    </source>
</evidence>
<evidence type="ECO:0000256" key="9">
    <source>
        <dbReference type="ARBA" id="ARBA00023180"/>
    </source>
</evidence>
<evidence type="ECO:0000259" key="15">
    <source>
        <dbReference type="PROSITE" id="PS51820"/>
    </source>
</evidence>
<evidence type="ECO:0000256" key="4">
    <source>
        <dbReference type="ARBA" id="ARBA00022692"/>
    </source>
</evidence>
<dbReference type="InterPro" id="IPR019316">
    <property type="entry name" value="G8_domain"/>
</dbReference>
<dbReference type="Pfam" id="PF07691">
    <property type="entry name" value="PA14"/>
    <property type="match status" value="1"/>
</dbReference>
<dbReference type="InterPro" id="IPR011050">
    <property type="entry name" value="Pectin_lyase_fold/virulence"/>
</dbReference>
<reference evidence="16 17" key="1">
    <citation type="journal article" date="2023" name="bioRxiv">
        <title>Conserved and derived expression patterns and positive selection on dental genes reveal complex evolutionary context of ever-growing rodent molars.</title>
        <authorList>
            <person name="Calamari Z.T."/>
            <person name="Song A."/>
            <person name="Cohen E."/>
            <person name="Akter M."/>
            <person name="Roy R.D."/>
            <person name="Hallikas O."/>
            <person name="Christensen M.M."/>
            <person name="Li P."/>
            <person name="Marangoni P."/>
            <person name="Jernvall J."/>
            <person name="Klein O.D."/>
        </authorList>
    </citation>
    <scope>NUCLEOTIDE SEQUENCE [LARGE SCALE GENOMIC DNA]</scope>
    <source>
        <strain evidence="16">V071</strain>
    </source>
</reference>
<keyword evidence="5" id="KW-0732">Signal</keyword>
<dbReference type="Pfam" id="PF10162">
    <property type="entry name" value="G8"/>
    <property type="match status" value="2"/>
</dbReference>
<dbReference type="PROSITE" id="PS51820">
    <property type="entry name" value="PA14"/>
    <property type="match status" value="1"/>
</dbReference>
<dbReference type="FunFam" id="2.60.40.10:FF:001316">
    <property type="entry name" value="PKHD1 like 1"/>
    <property type="match status" value="1"/>
</dbReference>
<proteinExistence type="predicted"/>
<dbReference type="InterPro" id="IPR055401">
    <property type="entry name" value="CEMIP_beta-hel_dom"/>
</dbReference>
<comment type="function">
    <text evidence="11">Component of hair-cell stereocilia coat. Required for normal hearing.</text>
</comment>
<dbReference type="InterPro" id="IPR052387">
    <property type="entry name" value="Fibrocystin"/>
</dbReference>
<dbReference type="InterPro" id="IPR011658">
    <property type="entry name" value="PA14_dom"/>
</dbReference>
<dbReference type="FunFam" id="2.60.40.10:FF:001202">
    <property type="entry name" value="PKHD1 like 1"/>
    <property type="match status" value="1"/>
</dbReference>
<comment type="caution">
    <text evidence="16">The sequence shown here is derived from an EMBL/GenBank/DDBJ whole genome shotgun (WGS) entry which is preliminary data.</text>
</comment>
<evidence type="ECO:0000256" key="3">
    <source>
        <dbReference type="ARBA" id="ARBA00022475"/>
    </source>
</evidence>
<keyword evidence="10" id="KW-0966">Cell projection</keyword>
<evidence type="ECO:0000256" key="7">
    <source>
        <dbReference type="ARBA" id="ARBA00022989"/>
    </source>
</evidence>
<dbReference type="FunFam" id="2.160.20.10:FF:000031">
    <property type="entry name" value="PKHD1 like 1"/>
    <property type="match status" value="1"/>
</dbReference>
<dbReference type="Gene3D" id="2.60.40.10">
    <property type="entry name" value="Immunoglobulins"/>
    <property type="match status" value="13"/>
</dbReference>
<dbReference type="FunFam" id="2.60.120.1560:FF:000004">
    <property type="entry name" value="PKHD1-like 1"/>
    <property type="match status" value="1"/>
</dbReference>
<dbReference type="InterPro" id="IPR006626">
    <property type="entry name" value="PbH1"/>
</dbReference>
<name>A0AAW0J0E7_MYOGA</name>
<dbReference type="FunFam" id="2.60.40.10:FF:001057">
    <property type="entry name" value="PKHD1 like 1"/>
    <property type="match status" value="1"/>
</dbReference>